<dbReference type="CDD" id="cd19100">
    <property type="entry name" value="AKR_unchar"/>
    <property type="match status" value="1"/>
</dbReference>
<dbReference type="RefSeq" id="WP_088254454.1">
    <property type="nucleotide sequence ID" value="NZ_NIDE01000004.1"/>
</dbReference>
<dbReference type="Gene3D" id="3.20.20.100">
    <property type="entry name" value="NADP-dependent oxidoreductase domain"/>
    <property type="match status" value="1"/>
</dbReference>
<dbReference type="PANTHER" id="PTHR43312:SF1">
    <property type="entry name" value="NADP-DEPENDENT OXIDOREDUCTASE DOMAIN-CONTAINING PROTEIN"/>
    <property type="match status" value="1"/>
</dbReference>
<evidence type="ECO:0000313" key="3">
    <source>
        <dbReference type="EMBL" id="OWK43640.1"/>
    </source>
</evidence>
<dbReference type="SUPFAM" id="SSF51430">
    <property type="entry name" value="NAD(P)-linked oxidoreductase"/>
    <property type="match status" value="1"/>
</dbReference>
<dbReference type="EMBL" id="NIDE01000004">
    <property type="protein sequence ID" value="OWK43640.1"/>
    <property type="molecule type" value="Genomic_DNA"/>
</dbReference>
<dbReference type="OrthoDB" id="9773828at2"/>
<dbReference type="AlphaFoldDB" id="A0A225DQ92"/>
<accession>A0A225DQ92</accession>
<feature type="region of interest" description="Disordered" evidence="1">
    <location>
        <begin position="286"/>
        <end position="309"/>
    </location>
</feature>
<keyword evidence="4" id="KW-1185">Reference proteome</keyword>
<proteinExistence type="predicted"/>
<name>A0A225DQ92_9BACT</name>
<organism evidence="3 4">
    <name type="scientific">Fimbriiglobus ruber</name>
    <dbReference type="NCBI Taxonomy" id="1908690"/>
    <lineage>
        <taxon>Bacteria</taxon>
        <taxon>Pseudomonadati</taxon>
        <taxon>Planctomycetota</taxon>
        <taxon>Planctomycetia</taxon>
        <taxon>Gemmatales</taxon>
        <taxon>Gemmataceae</taxon>
        <taxon>Fimbriiglobus</taxon>
    </lineage>
</organism>
<dbReference type="InterPro" id="IPR036812">
    <property type="entry name" value="NAD(P)_OxRdtase_dom_sf"/>
</dbReference>
<comment type="caution">
    <text evidence="3">The sequence shown here is derived from an EMBL/GenBank/DDBJ whole genome shotgun (WGS) entry which is preliminary data.</text>
</comment>
<feature type="domain" description="NADP-dependent oxidoreductase" evidence="2">
    <location>
        <begin position="23"/>
        <end position="214"/>
    </location>
</feature>
<dbReference type="Proteomes" id="UP000214646">
    <property type="component" value="Unassembled WGS sequence"/>
</dbReference>
<reference evidence="4" key="1">
    <citation type="submission" date="2017-06" db="EMBL/GenBank/DDBJ databases">
        <title>Genome analysis of Fimbriiglobus ruber SP5, the first member of the order Planctomycetales with confirmed chitinolytic capability.</title>
        <authorList>
            <person name="Ravin N.V."/>
            <person name="Rakitin A.L."/>
            <person name="Ivanova A.A."/>
            <person name="Beletsky A.V."/>
            <person name="Kulichevskaya I.S."/>
            <person name="Mardanov A.V."/>
            <person name="Dedysh S.N."/>
        </authorList>
    </citation>
    <scope>NUCLEOTIDE SEQUENCE [LARGE SCALE GENOMIC DNA]</scope>
    <source>
        <strain evidence="4">SP5</strain>
    </source>
</reference>
<protein>
    <submittedName>
        <fullName evidence="3">Ferredoxin</fullName>
    </submittedName>
</protein>
<sequence>MTTPASGLSTRPLGKTGVNVSILCFGGWHIGQPAVGDAEAVRIMQTAVDEGLTFFDNAWDYNDGRSEELMGTALATGGRREKVFLMTKNCGRDAATTRQHLEDSLRRLKTDVIDLWQFHEINYDNDPEWIVERGALAEALKAQKEGKVRFLGFTGHKAPHIFQKMIPVHTWATCQLPINVCDPFYRSSIKEVLPELHRRGIAPIGMKSLGGGNIDSGGAIVAGGVATVDECIRFSLSQEIASLVVGIDSMKVLEQDLAIARAFQPMSAEETSTLLARIKPVAGDGRFEHSKSTQNYDGPYHRQQHGFAA</sequence>
<evidence type="ECO:0000256" key="1">
    <source>
        <dbReference type="SAM" id="MobiDB-lite"/>
    </source>
</evidence>
<dbReference type="InterPro" id="IPR023210">
    <property type="entry name" value="NADP_OxRdtase_dom"/>
</dbReference>
<gene>
    <name evidence="3" type="ORF">FRUB_03239</name>
</gene>
<evidence type="ECO:0000313" key="4">
    <source>
        <dbReference type="Proteomes" id="UP000214646"/>
    </source>
</evidence>
<dbReference type="Pfam" id="PF00248">
    <property type="entry name" value="Aldo_ket_red"/>
    <property type="match status" value="1"/>
</dbReference>
<dbReference type="InterPro" id="IPR053135">
    <property type="entry name" value="AKR2_Oxidoreductase"/>
</dbReference>
<dbReference type="PANTHER" id="PTHR43312">
    <property type="entry name" value="D-THREO-ALDOSE 1-DEHYDROGENASE"/>
    <property type="match status" value="1"/>
</dbReference>
<evidence type="ECO:0000259" key="2">
    <source>
        <dbReference type="Pfam" id="PF00248"/>
    </source>
</evidence>